<gene>
    <name evidence="1" type="ORF">SAMEA4384403_00387</name>
</gene>
<dbReference type="Proteomes" id="UP000242084">
    <property type="component" value="Chromosome 1"/>
</dbReference>
<dbReference type="NCBIfam" id="NF033383">
    <property type="entry name" value="induct_EntF"/>
    <property type="match status" value="1"/>
</dbReference>
<protein>
    <submittedName>
        <fullName evidence="1">Uncharacterized protein</fullName>
    </submittedName>
</protein>
<dbReference type="RefSeq" id="WP_095085974.1">
    <property type="nucleotide sequence ID" value="NZ_BMDM01000003.1"/>
</dbReference>
<evidence type="ECO:0000313" key="1">
    <source>
        <dbReference type="EMBL" id="SNV57857.1"/>
    </source>
</evidence>
<reference evidence="1 2" key="1">
    <citation type="submission" date="2017-06" db="EMBL/GenBank/DDBJ databases">
        <authorList>
            <consortium name="Pathogen Informatics"/>
        </authorList>
    </citation>
    <scope>NUCLEOTIDE SEQUENCE [LARGE SCALE GENOMIC DNA]</scope>
    <source>
        <strain evidence="1 2">NCTC13839</strain>
    </source>
</reference>
<evidence type="ECO:0000313" key="2">
    <source>
        <dbReference type="Proteomes" id="UP000242084"/>
    </source>
</evidence>
<dbReference type="EMBL" id="LT906462">
    <property type="protein sequence ID" value="SNV57857.1"/>
    <property type="molecule type" value="Genomic_DNA"/>
</dbReference>
<keyword evidence="2" id="KW-1185">Reference proteome</keyword>
<accession>A0A239YG84</accession>
<proteinExistence type="predicted"/>
<dbReference type="AlphaFoldDB" id="A0A239YG84"/>
<organism evidence="1 2">
    <name type="scientific">Mammaliicoccus stepanovicii</name>
    <dbReference type="NCBI Taxonomy" id="643214"/>
    <lineage>
        <taxon>Bacteria</taxon>
        <taxon>Bacillati</taxon>
        <taxon>Bacillota</taxon>
        <taxon>Bacilli</taxon>
        <taxon>Bacillales</taxon>
        <taxon>Staphylococcaceae</taxon>
        <taxon>Mammaliicoccus</taxon>
    </lineage>
</organism>
<name>A0A239YG84_9STAP</name>
<sequence length="41" mass="4528">MKQLKTKQLLTIFGGKGGNYTLVGQPKGDIKKCVLSLFRDC</sequence>
<dbReference type="KEGG" id="sste:SAMEA4384403_0387"/>